<dbReference type="InterPro" id="IPR043998">
    <property type="entry name" value="Put_Metallopep"/>
</dbReference>
<feature type="domain" description="Putative phage metallopeptidase" evidence="1">
    <location>
        <begin position="48"/>
        <end position="110"/>
    </location>
</feature>
<dbReference type="RefSeq" id="WP_052762890.1">
    <property type="nucleotide sequence ID" value="NZ_LBMC01000040.1"/>
</dbReference>
<proteinExistence type="predicted"/>
<evidence type="ECO:0000313" key="2">
    <source>
        <dbReference type="EMBL" id="SDU42295.1"/>
    </source>
</evidence>
<reference evidence="3" key="1">
    <citation type="submission" date="2016-10" db="EMBL/GenBank/DDBJ databases">
        <authorList>
            <person name="Varghese N."/>
            <person name="Submissions S."/>
        </authorList>
    </citation>
    <scope>NUCLEOTIDE SEQUENCE [LARGE SCALE GENOMIC DNA]</scope>
    <source>
        <strain evidence="3">DSM 45079</strain>
    </source>
</reference>
<dbReference type="AlphaFoldDB" id="A0A1H2IE66"/>
<dbReference type="Proteomes" id="UP000182977">
    <property type="component" value="Chromosome I"/>
</dbReference>
<dbReference type="Pfam" id="PF18894">
    <property type="entry name" value="PhageMetallopep"/>
    <property type="match status" value="1"/>
</dbReference>
<evidence type="ECO:0000259" key="1">
    <source>
        <dbReference type="Pfam" id="PF18894"/>
    </source>
</evidence>
<dbReference type="OrthoDB" id="6933687at2"/>
<gene>
    <name evidence="2" type="ORF">SAMN04488563_1639</name>
</gene>
<accession>A0A1H2IE66</accession>
<keyword evidence="3" id="KW-1185">Reference proteome</keyword>
<organism evidence="2 3">
    <name type="scientific">Jiangella alkaliphila</name>
    <dbReference type="NCBI Taxonomy" id="419479"/>
    <lineage>
        <taxon>Bacteria</taxon>
        <taxon>Bacillati</taxon>
        <taxon>Actinomycetota</taxon>
        <taxon>Actinomycetes</taxon>
        <taxon>Jiangellales</taxon>
        <taxon>Jiangellaceae</taxon>
        <taxon>Jiangella</taxon>
    </lineage>
</organism>
<dbReference type="EMBL" id="LT629791">
    <property type="protein sequence ID" value="SDU42295.1"/>
    <property type="molecule type" value="Genomic_DNA"/>
</dbReference>
<protein>
    <recommendedName>
        <fullName evidence="1">Putative phage metallopeptidase domain-containing protein</fullName>
    </recommendedName>
</protein>
<evidence type="ECO:0000313" key="3">
    <source>
        <dbReference type="Proteomes" id="UP000182977"/>
    </source>
</evidence>
<sequence>MAGTTYWRAPEVEEIAELLIPEHHQDLTDMRIHYLFRAPAARRSGKVKYWELLNEKQRVALVDHELCHFEVIEDDEVDGGRRLATRGHDLEEFTAVVERHGLWRPEVEAFAGAAIGAQLELSLTDVRDGSDAG</sequence>
<name>A0A1H2IE66_9ACTN</name>
<dbReference type="STRING" id="419479.SAMN04488563_1639"/>